<organism evidence="2 3">
    <name type="scientific">Plutella xylostella</name>
    <name type="common">Diamondback moth</name>
    <name type="synonym">Plutella maculipennis</name>
    <dbReference type="NCBI Taxonomy" id="51655"/>
    <lineage>
        <taxon>Eukaryota</taxon>
        <taxon>Metazoa</taxon>
        <taxon>Ecdysozoa</taxon>
        <taxon>Arthropoda</taxon>
        <taxon>Hexapoda</taxon>
        <taxon>Insecta</taxon>
        <taxon>Pterygota</taxon>
        <taxon>Neoptera</taxon>
        <taxon>Endopterygota</taxon>
        <taxon>Lepidoptera</taxon>
        <taxon>Glossata</taxon>
        <taxon>Ditrysia</taxon>
        <taxon>Yponomeutoidea</taxon>
        <taxon>Plutellidae</taxon>
        <taxon>Plutella</taxon>
    </lineage>
</organism>
<accession>A0ABQ7QQ21</accession>
<gene>
    <name evidence="2" type="ORF">JYU34_007278</name>
</gene>
<feature type="compositionally biased region" description="Basic residues" evidence="1">
    <location>
        <begin position="7"/>
        <end position="20"/>
    </location>
</feature>
<reference evidence="2 3" key="1">
    <citation type="submission" date="2021-06" db="EMBL/GenBank/DDBJ databases">
        <title>A haploid diamondback moth (Plutella xylostella L.) genome assembly resolves 31 chromosomes and identifies a diamide resistance mutation.</title>
        <authorList>
            <person name="Ward C.M."/>
            <person name="Perry K.D."/>
            <person name="Baker G."/>
            <person name="Powis K."/>
            <person name="Heckel D.G."/>
            <person name="Baxter S.W."/>
        </authorList>
    </citation>
    <scope>NUCLEOTIDE SEQUENCE [LARGE SCALE GENOMIC DNA]</scope>
    <source>
        <strain evidence="2 3">LV</strain>
        <tissue evidence="2">Single pupa</tissue>
    </source>
</reference>
<sequence length="78" mass="8537">MRDRSPRKGHLHTIHGHPRPFKQNVEQGEVGGAAARADWWAPPSRAHAPRAPRPSPRGQRLSPGLSHPPHSSYACVGN</sequence>
<feature type="compositionally biased region" description="Low complexity" evidence="1">
    <location>
        <begin position="61"/>
        <end position="72"/>
    </location>
</feature>
<proteinExistence type="predicted"/>
<evidence type="ECO:0000313" key="3">
    <source>
        <dbReference type="Proteomes" id="UP000823941"/>
    </source>
</evidence>
<keyword evidence="3" id="KW-1185">Reference proteome</keyword>
<name>A0ABQ7QQ21_PLUXY</name>
<dbReference type="EMBL" id="JAHIBW010000010">
    <property type="protein sequence ID" value="KAG7307135.1"/>
    <property type="molecule type" value="Genomic_DNA"/>
</dbReference>
<evidence type="ECO:0000256" key="1">
    <source>
        <dbReference type="SAM" id="MobiDB-lite"/>
    </source>
</evidence>
<comment type="caution">
    <text evidence="2">The sequence shown here is derived from an EMBL/GenBank/DDBJ whole genome shotgun (WGS) entry which is preliminary data.</text>
</comment>
<protein>
    <submittedName>
        <fullName evidence="2">Uncharacterized protein</fullName>
    </submittedName>
</protein>
<dbReference type="Proteomes" id="UP000823941">
    <property type="component" value="Chromosome 10"/>
</dbReference>
<feature type="region of interest" description="Disordered" evidence="1">
    <location>
        <begin position="1"/>
        <end position="78"/>
    </location>
</feature>
<evidence type="ECO:0000313" key="2">
    <source>
        <dbReference type="EMBL" id="KAG7307135.1"/>
    </source>
</evidence>